<evidence type="ECO:0000256" key="1">
    <source>
        <dbReference type="SAM" id="MobiDB-lite"/>
    </source>
</evidence>
<dbReference type="EMBL" id="QGNW01000120">
    <property type="protein sequence ID" value="RVW94574.1"/>
    <property type="molecule type" value="Genomic_DNA"/>
</dbReference>
<comment type="caution">
    <text evidence="2">The sequence shown here is derived from an EMBL/GenBank/DDBJ whole genome shotgun (WGS) entry which is preliminary data.</text>
</comment>
<dbReference type="Proteomes" id="UP000288805">
    <property type="component" value="Unassembled WGS sequence"/>
</dbReference>
<accession>A0A438ID30</accession>
<name>A0A438ID30_VITVI</name>
<dbReference type="AlphaFoldDB" id="A0A438ID30"/>
<protein>
    <submittedName>
        <fullName evidence="2">Uncharacterized protein</fullName>
    </submittedName>
</protein>
<sequence length="98" mass="10930">MRMNPPIPYSTVRTATNPGERPDRDEMDDSERANEHISAENGSPIDIRERSMATGRTVAPKKRSPPRSVMMPTPKIMGLNPAQSQGLRFRMTGDLIIP</sequence>
<reference evidence="2 3" key="1">
    <citation type="journal article" date="2018" name="PLoS Genet.">
        <title>Population sequencing reveals clonal diversity and ancestral inbreeding in the grapevine cultivar Chardonnay.</title>
        <authorList>
            <person name="Roach M.J."/>
            <person name="Johnson D.L."/>
            <person name="Bohlmann J."/>
            <person name="van Vuuren H.J."/>
            <person name="Jones S.J."/>
            <person name="Pretorius I.S."/>
            <person name="Schmidt S.A."/>
            <person name="Borneman A.R."/>
        </authorList>
    </citation>
    <scope>NUCLEOTIDE SEQUENCE [LARGE SCALE GENOMIC DNA]</scope>
    <source>
        <strain evidence="3">cv. Chardonnay</strain>
        <tissue evidence="2">Leaf</tissue>
    </source>
</reference>
<proteinExistence type="predicted"/>
<gene>
    <name evidence="2" type="ORF">CK203_030883</name>
</gene>
<feature type="region of interest" description="Disordered" evidence="1">
    <location>
        <begin position="1"/>
        <end position="85"/>
    </location>
</feature>
<evidence type="ECO:0000313" key="3">
    <source>
        <dbReference type="Proteomes" id="UP000288805"/>
    </source>
</evidence>
<feature type="compositionally biased region" description="Basic and acidic residues" evidence="1">
    <location>
        <begin position="20"/>
        <end position="38"/>
    </location>
</feature>
<evidence type="ECO:0000313" key="2">
    <source>
        <dbReference type="EMBL" id="RVW94574.1"/>
    </source>
</evidence>
<organism evidence="2 3">
    <name type="scientific">Vitis vinifera</name>
    <name type="common">Grape</name>
    <dbReference type="NCBI Taxonomy" id="29760"/>
    <lineage>
        <taxon>Eukaryota</taxon>
        <taxon>Viridiplantae</taxon>
        <taxon>Streptophyta</taxon>
        <taxon>Embryophyta</taxon>
        <taxon>Tracheophyta</taxon>
        <taxon>Spermatophyta</taxon>
        <taxon>Magnoliopsida</taxon>
        <taxon>eudicotyledons</taxon>
        <taxon>Gunneridae</taxon>
        <taxon>Pentapetalae</taxon>
        <taxon>rosids</taxon>
        <taxon>Vitales</taxon>
        <taxon>Vitaceae</taxon>
        <taxon>Viteae</taxon>
        <taxon>Vitis</taxon>
    </lineage>
</organism>